<dbReference type="PANTHER" id="PTHR12606">
    <property type="entry name" value="SENTRIN/SUMO-SPECIFIC PROTEASE"/>
    <property type="match status" value="1"/>
</dbReference>
<dbReference type="EMBL" id="KN837111">
    <property type="protein sequence ID" value="KIJ45745.1"/>
    <property type="molecule type" value="Genomic_DNA"/>
</dbReference>
<protein>
    <recommendedName>
        <fullName evidence="5">Ubiquitin-like protease family profile domain-containing protein</fullName>
    </recommendedName>
</protein>
<evidence type="ECO:0000313" key="7">
    <source>
        <dbReference type="Proteomes" id="UP000054279"/>
    </source>
</evidence>
<dbReference type="SUPFAM" id="SSF54001">
    <property type="entry name" value="Cysteine proteinases"/>
    <property type="match status" value="1"/>
</dbReference>
<sequence>ALPPHIAQEVKLLRTKRGVVSKFVKEQVADSDLTRLDPYGYTHWLNDEIINFYGALILDRSDRHASNKENVANDRGKKRKGKAPEYLKIHYFSTFFWPKMERGYKESRLNKWTKKFDIFQKDVVLVPVNHGNIHWSLAVINFRKKRIESYDSMGMYRKNVYDLLRKYLQEEHMDKKKKPFDFTGWVDHYDENTPQQENGYDCGAFTCQFMESVSRG</sequence>
<dbReference type="PANTHER" id="PTHR12606:SF141">
    <property type="entry name" value="GH15225P-RELATED"/>
    <property type="match status" value="1"/>
</dbReference>
<dbReference type="HOGENOM" id="CLU_024324_2_2_1"/>
<dbReference type="Proteomes" id="UP000054279">
    <property type="component" value="Unassembled WGS sequence"/>
</dbReference>
<evidence type="ECO:0000256" key="4">
    <source>
        <dbReference type="ARBA" id="ARBA00022807"/>
    </source>
</evidence>
<dbReference type="AlphaFoldDB" id="A0A0C9W2A7"/>
<dbReference type="GO" id="GO:0006508">
    <property type="term" value="P:proteolysis"/>
    <property type="evidence" value="ECO:0007669"/>
    <property type="project" value="UniProtKB-KW"/>
</dbReference>
<organism evidence="6 7">
    <name type="scientific">Sphaerobolus stellatus (strain SS14)</name>
    <dbReference type="NCBI Taxonomy" id="990650"/>
    <lineage>
        <taxon>Eukaryota</taxon>
        <taxon>Fungi</taxon>
        <taxon>Dikarya</taxon>
        <taxon>Basidiomycota</taxon>
        <taxon>Agaricomycotina</taxon>
        <taxon>Agaricomycetes</taxon>
        <taxon>Phallomycetidae</taxon>
        <taxon>Geastrales</taxon>
        <taxon>Sphaerobolaceae</taxon>
        <taxon>Sphaerobolus</taxon>
    </lineage>
</organism>
<keyword evidence="2" id="KW-0645">Protease</keyword>
<keyword evidence="3" id="KW-0378">Hydrolase</keyword>
<dbReference type="Gene3D" id="3.40.395.10">
    <property type="entry name" value="Adenoviral Proteinase, Chain A"/>
    <property type="match status" value="1"/>
</dbReference>
<dbReference type="GO" id="GO:0016929">
    <property type="term" value="F:deSUMOylase activity"/>
    <property type="evidence" value="ECO:0007669"/>
    <property type="project" value="TreeGrafter"/>
</dbReference>
<feature type="non-terminal residue" evidence="6">
    <location>
        <position position="1"/>
    </location>
</feature>
<evidence type="ECO:0000256" key="3">
    <source>
        <dbReference type="ARBA" id="ARBA00022801"/>
    </source>
</evidence>
<dbReference type="GO" id="GO:0016926">
    <property type="term" value="P:protein desumoylation"/>
    <property type="evidence" value="ECO:0007669"/>
    <property type="project" value="TreeGrafter"/>
</dbReference>
<feature type="non-terminal residue" evidence="6">
    <location>
        <position position="216"/>
    </location>
</feature>
<proteinExistence type="inferred from homology"/>
<dbReference type="InterPro" id="IPR038765">
    <property type="entry name" value="Papain-like_cys_pep_sf"/>
</dbReference>
<dbReference type="GO" id="GO:0005634">
    <property type="term" value="C:nucleus"/>
    <property type="evidence" value="ECO:0007669"/>
    <property type="project" value="TreeGrafter"/>
</dbReference>
<keyword evidence="4" id="KW-0788">Thiol protease</keyword>
<dbReference type="InterPro" id="IPR003653">
    <property type="entry name" value="Peptidase_C48_C"/>
</dbReference>
<feature type="domain" description="Ubiquitin-like protease family profile" evidence="5">
    <location>
        <begin position="26"/>
        <end position="213"/>
    </location>
</feature>
<evidence type="ECO:0000313" key="6">
    <source>
        <dbReference type="EMBL" id="KIJ45745.1"/>
    </source>
</evidence>
<evidence type="ECO:0000256" key="1">
    <source>
        <dbReference type="ARBA" id="ARBA00005234"/>
    </source>
</evidence>
<comment type="similarity">
    <text evidence="1">Belongs to the peptidase C48 family.</text>
</comment>
<gene>
    <name evidence="6" type="ORF">M422DRAFT_98692</name>
</gene>
<dbReference type="PROSITE" id="PS50600">
    <property type="entry name" value="ULP_PROTEASE"/>
    <property type="match status" value="1"/>
</dbReference>
<dbReference type="Pfam" id="PF02902">
    <property type="entry name" value="Peptidase_C48"/>
    <property type="match status" value="1"/>
</dbReference>
<evidence type="ECO:0000259" key="5">
    <source>
        <dbReference type="PROSITE" id="PS50600"/>
    </source>
</evidence>
<keyword evidence="7" id="KW-1185">Reference proteome</keyword>
<name>A0A0C9W2A7_SPHS4</name>
<evidence type="ECO:0000256" key="2">
    <source>
        <dbReference type="ARBA" id="ARBA00022670"/>
    </source>
</evidence>
<dbReference type="OrthoDB" id="1939479at2759"/>
<accession>A0A0C9W2A7</accession>
<reference evidence="6 7" key="1">
    <citation type="submission" date="2014-06" db="EMBL/GenBank/DDBJ databases">
        <title>Evolutionary Origins and Diversification of the Mycorrhizal Mutualists.</title>
        <authorList>
            <consortium name="DOE Joint Genome Institute"/>
            <consortium name="Mycorrhizal Genomics Consortium"/>
            <person name="Kohler A."/>
            <person name="Kuo A."/>
            <person name="Nagy L.G."/>
            <person name="Floudas D."/>
            <person name="Copeland A."/>
            <person name="Barry K.W."/>
            <person name="Cichocki N."/>
            <person name="Veneault-Fourrey C."/>
            <person name="LaButti K."/>
            <person name="Lindquist E.A."/>
            <person name="Lipzen A."/>
            <person name="Lundell T."/>
            <person name="Morin E."/>
            <person name="Murat C."/>
            <person name="Riley R."/>
            <person name="Ohm R."/>
            <person name="Sun H."/>
            <person name="Tunlid A."/>
            <person name="Henrissat B."/>
            <person name="Grigoriev I.V."/>
            <person name="Hibbett D.S."/>
            <person name="Martin F."/>
        </authorList>
    </citation>
    <scope>NUCLEOTIDE SEQUENCE [LARGE SCALE GENOMIC DNA]</scope>
    <source>
        <strain evidence="6 7">SS14</strain>
    </source>
</reference>